<evidence type="ECO:0000313" key="2">
    <source>
        <dbReference type="EMBL" id="SDC49775.1"/>
    </source>
</evidence>
<dbReference type="EMBL" id="FMYG01000005">
    <property type="protein sequence ID" value="SDC49775.1"/>
    <property type="molecule type" value="Genomic_DNA"/>
</dbReference>
<name>A0A1G6M485_9MICO</name>
<keyword evidence="1" id="KW-0472">Membrane</keyword>
<reference evidence="2 3" key="1">
    <citation type="submission" date="2016-09" db="EMBL/GenBank/DDBJ databases">
        <authorList>
            <person name="Capua I."/>
            <person name="De Benedictis P."/>
            <person name="Joannis T."/>
            <person name="Lombin L.H."/>
            <person name="Cattoli G."/>
        </authorList>
    </citation>
    <scope>NUCLEOTIDE SEQUENCE [LARGE SCALE GENOMIC DNA]</scope>
    <source>
        <strain evidence="2 3">NIO-1002</strain>
    </source>
</reference>
<feature type="transmembrane region" description="Helical" evidence="1">
    <location>
        <begin position="21"/>
        <end position="43"/>
    </location>
</feature>
<keyword evidence="1" id="KW-0812">Transmembrane</keyword>
<proteinExistence type="predicted"/>
<evidence type="ECO:0000256" key="1">
    <source>
        <dbReference type="SAM" id="Phobius"/>
    </source>
</evidence>
<protein>
    <submittedName>
        <fullName evidence="2">Uncharacterized protein</fullName>
    </submittedName>
</protein>
<accession>A0A1G6M485</accession>
<sequence length="141" mass="14958">MPVRYPLESAVSNALDALIEIFTWVGLGGGLLLAVAAVILLLADGTWLPARAVVEHVADGRVVRWFDDEGGVNEAPLSAHDEAKIGSADMADIFFRRGSANRMRLTRSSPLVRFVSLLAAGVSTLGLAAFIVSIVLLFARG</sequence>
<dbReference type="AlphaFoldDB" id="A0A1G6M485"/>
<organism evidence="2 3">
    <name type="scientific">Microbacterium enclense</name>
    <dbReference type="NCBI Taxonomy" id="993073"/>
    <lineage>
        <taxon>Bacteria</taxon>
        <taxon>Bacillati</taxon>
        <taxon>Actinomycetota</taxon>
        <taxon>Actinomycetes</taxon>
        <taxon>Micrococcales</taxon>
        <taxon>Microbacteriaceae</taxon>
        <taxon>Microbacterium</taxon>
    </lineage>
</organism>
<keyword evidence="1" id="KW-1133">Transmembrane helix</keyword>
<evidence type="ECO:0000313" key="3">
    <source>
        <dbReference type="Proteomes" id="UP000183203"/>
    </source>
</evidence>
<feature type="transmembrane region" description="Helical" evidence="1">
    <location>
        <begin position="111"/>
        <end position="139"/>
    </location>
</feature>
<dbReference type="Proteomes" id="UP000183203">
    <property type="component" value="Unassembled WGS sequence"/>
</dbReference>
<gene>
    <name evidence="2" type="ORF">SAMN05216418_2377</name>
</gene>
<dbReference type="STRING" id="993073.AS029_10535"/>